<protein>
    <submittedName>
        <fullName evidence="1">Uncharacterized protein</fullName>
    </submittedName>
</protein>
<reference evidence="1 2" key="1">
    <citation type="submission" date="2020-04" db="EMBL/GenBank/DDBJ databases">
        <title>Whole genome sequencing of clinical and environmental type strains of Ochrobactrum.</title>
        <authorList>
            <person name="Dharne M."/>
        </authorList>
    </citation>
    <scope>NUCLEOTIDE SEQUENCE [LARGE SCALE GENOMIC DNA]</scope>
    <source>
        <strain evidence="1 2">DSM 13340</strain>
    </source>
</reference>
<organism evidence="1 2">
    <name type="scientific">Brucella tritici</name>
    <dbReference type="NCBI Taxonomy" id="94626"/>
    <lineage>
        <taxon>Bacteria</taxon>
        <taxon>Pseudomonadati</taxon>
        <taxon>Pseudomonadota</taxon>
        <taxon>Alphaproteobacteria</taxon>
        <taxon>Hyphomicrobiales</taxon>
        <taxon>Brucellaceae</taxon>
        <taxon>Brucella/Ochrobactrum group</taxon>
        <taxon>Brucella</taxon>
    </lineage>
</organism>
<gene>
    <name evidence="1" type="ORF">HGG76_03510</name>
</gene>
<evidence type="ECO:0000313" key="1">
    <source>
        <dbReference type="EMBL" id="NKW09232.1"/>
    </source>
</evidence>
<dbReference type="Proteomes" id="UP000558475">
    <property type="component" value="Unassembled WGS sequence"/>
</dbReference>
<dbReference type="EMBL" id="JAAXZB010000001">
    <property type="protein sequence ID" value="NKW09232.1"/>
    <property type="molecule type" value="Genomic_DNA"/>
</dbReference>
<proteinExistence type="predicted"/>
<evidence type="ECO:0000313" key="2">
    <source>
        <dbReference type="Proteomes" id="UP000558475"/>
    </source>
</evidence>
<comment type="caution">
    <text evidence="1">The sequence shown here is derived from an EMBL/GenBank/DDBJ whole genome shotgun (WGS) entry which is preliminary data.</text>
</comment>
<accession>A0A7X6FNT6</accession>
<dbReference type="AlphaFoldDB" id="A0A7X6FNT6"/>
<sequence length="96" mass="10843">MDNQSRLPVFCHFSVAEILRYPYMRLALHAANQYVESLFPSRQQAFDAGHDVQVATFRTTAFSPYILKEFLIHAGNETTRTKEQDTGGAAGFCRNA</sequence>
<name>A0A7X6FNT6_9HYPH</name>